<feature type="compositionally biased region" description="Pro residues" evidence="2">
    <location>
        <begin position="474"/>
        <end position="486"/>
    </location>
</feature>
<comment type="caution">
    <text evidence="5">The sequence shown here is derived from an EMBL/GenBank/DDBJ whole genome shotgun (WGS) entry which is preliminary data.</text>
</comment>
<evidence type="ECO:0000313" key="6">
    <source>
        <dbReference type="Proteomes" id="UP001174691"/>
    </source>
</evidence>
<evidence type="ECO:0000259" key="3">
    <source>
        <dbReference type="Pfam" id="PF08549"/>
    </source>
</evidence>
<name>A0AA38RY40_9PEZI</name>
<dbReference type="AlphaFoldDB" id="A0AA38RY40"/>
<sequence>MAGNDPSSGINGDLLPHIHLVSTYRYPVMPKVDTQEVTKWLTNAPKIARDVAPFYWTYLDAPADGTILLVWQPLSRRGVEFASDGYIWPQPEGSLRHDMGNGLFLEIYYNKCGFRPHEPVAAHSRRRFRLVAAPNGPQVDGGLWLVHYGPAEKGDRLQTNMIPMTPQLQQNMAIRQQLLSMGAIVRKEFMLSDRVNWPQIPLPGRGNSLYAPPINSRGVPQAMAYPPQGHAGVGPTPKRRGMPQLGQAPGPAGQQQMVAGIPPPEFGFDEDEDTMKGDAFDHITPRDVSMQRYQQNHELMEEVLSSPYRMGQIVMADLGLGLRGELASLTDGIFESQGGRALDEIPKKPYIGHLDPGLADEFRKRAKEKIDRTNAEIEKMKADHEKRMAKLRSNAVVKHAEIELRSAKTGIEGFSLEAGQEEDEGAEDSTGNWPVKQSKSMDQILAQVEAALGKHAVVVGQVTRVQDGGFQEPVPEPEPPVPPVTEVPPTGEGTDAGVNAPASLSRQPSHAGSQHSGVMIGDSDIDMGGTAAGLLDQMHTGFSSTSTPVNNFPTPQPTLSAMHSNAATPANFSAPSPQPPQVDGPSDVRPAGPSLAAEDVAMEDADGSRPTGDTAPDQGTGSGDWVVVPKHDAAANSAQGASTAPPQQPAAGTPSEPTAAAQPPQQVAGTTSSKPGSAAATPGGGLGNFDADNNDFSSLGDLDTAGDALASYDPPSIGPTVGELGGEGGLDLDMEDSAFGDAFHGVGVDQPSAGNTPAEGTF</sequence>
<proteinExistence type="predicted"/>
<feature type="compositionally biased region" description="Polar residues" evidence="2">
    <location>
        <begin position="545"/>
        <end position="575"/>
    </location>
</feature>
<feature type="region of interest" description="Disordered" evidence="2">
    <location>
        <begin position="468"/>
        <end position="516"/>
    </location>
</feature>
<feature type="compositionally biased region" description="Polar residues" evidence="2">
    <location>
        <begin position="502"/>
        <end position="516"/>
    </location>
</feature>
<keyword evidence="1" id="KW-0175">Coiled coil</keyword>
<feature type="region of interest" description="Disordered" evidence="2">
    <location>
        <begin position="416"/>
        <end position="435"/>
    </location>
</feature>
<dbReference type="Pfam" id="PF08549">
    <property type="entry name" value="SWI-SNF_Ssr4_N"/>
    <property type="match status" value="1"/>
</dbReference>
<feature type="coiled-coil region" evidence="1">
    <location>
        <begin position="363"/>
        <end position="394"/>
    </location>
</feature>
<feature type="domain" description="SWI/SNF and RSC complexes subunit Ssr4 N-terminal" evidence="3">
    <location>
        <begin position="4"/>
        <end position="213"/>
    </location>
</feature>
<organism evidence="5 6">
    <name type="scientific">Coniochaeta hoffmannii</name>
    <dbReference type="NCBI Taxonomy" id="91930"/>
    <lineage>
        <taxon>Eukaryota</taxon>
        <taxon>Fungi</taxon>
        <taxon>Dikarya</taxon>
        <taxon>Ascomycota</taxon>
        <taxon>Pezizomycotina</taxon>
        <taxon>Sordariomycetes</taxon>
        <taxon>Sordariomycetidae</taxon>
        <taxon>Coniochaetales</taxon>
        <taxon>Coniochaetaceae</taxon>
        <taxon>Coniochaeta</taxon>
    </lineage>
</organism>
<evidence type="ECO:0000259" key="4">
    <source>
        <dbReference type="Pfam" id="PF20497"/>
    </source>
</evidence>
<feature type="domain" description="SWI/SNF and RSC complexes subunit Ssr4 C-terminal" evidence="4">
    <location>
        <begin position="268"/>
        <end position="746"/>
    </location>
</feature>
<dbReference type="EMBL" id="JANBVN010000023">
    <property type="protein sequence ID" value="KAJ9161385.1"/>
    <property type="molecule type" value="Genomic_DNA"/>
</dbReference>
<evidence type="ECO:0000256" key="1">
    <source>
        <dbReference type="SAM" id="Coils"/>
    </source>
</evidence>
<dbReference type="Pfam" id="PF20497">
    <property type="entry name" value="SWI-SNF_Ssr4_C"/>
    <property type="match status" value="1"/>
</dbReference>
<dbReference type="InterPro" id="IPR046464">
    <property type="entry name" value="SWI-SNF_Ssr4_C"/>
</dbReference>
<evidence type="ECO:0000313" key="5">
    <source>
        <dbReference type="EMBL" id="KAJ9161385.1"/>
    </source>
</evidence>
<reference evidence="5" key="1">
    <citation type="submission" date="2022-07" db="EMBL/GenBank/DDBJ databases">
        <title>Fungi with potential for degradation of polypropylene.</title>
        <authorList>
            <person name="Gostincar C."/>
        </authorList>
    </citation>
    <scope>NUCLEOTIDE SEQUENCE</scope>
    <source>
        <strain evidence="5">EXF-13287</strain>
    </source>
</reference>
<gene>
    <name evidence="5" type="ORF">NKR19_g2334</name>
</gene>
<accession>A0AA38RY40</accession>
<evidence type="ECO:0000256" key="2">
    <source>
        <dbReference type="SAM" id="MobiDB-lite"/>
    </source>
</evidence>
<feature type="region of interest" description="Disordered" evidence="2">
    <location>
        <begin position="545"/>
        <end position="762"/>
    </location>
</feature>
<protein>
    <submittedName>
        <fullName evidence="5">DUF1750-domain-containing protein</fullName>
    </submittedName>
</protein>
<dbReference type="InterPro" id="IPR013859">
    <property type="entry name" value="Ssr4_N"/>
</dbReference>
<feature type="compositionally biased region" description="Low complexity" evidence="2">
    <location>
        <begin position="634"/>
        <end position="671"/>
    </location>
</feature>
<keyword evidence="6" id="KW-1185">Reference proteome</keyword>
<dbReference type="Proteomes" id="UP001174691">
    <property type="component" value="Unassembled WGS sequence"/>
</dbReference>
<dbReference type="GO" id="GO:0006338">
    <property type="term" value="P:chromatin remodeling"/>
    <property type="evidence" value="ECO:0007669"/>
    <property type="project" value="InterPro"/>
</dbReference>